<dbReference type="PANTHER" id="PTHR43798">
    <property type="entry name" value="MONOACYLGLYCEROL LIPASE"/>
    <property type="match status" value="1"/>
</dbReference>
<dbReference type="GO" id="GO:0016787">
    <property type="term" value="F:hydrolase activity"/>
    <property type="evidence" value="ECO:0007669"/>
    <property type="project" value="UniProtKB-KW"/>
</dbReference>
<dbReference type="Proteomes" id="UP001223390">
    <property type="component" value="Unassembled WGS sequence"/>
</dbReference>
<sequence length="280" mass="28854">MITFSSHDGTRLACHDRGEGTPLVCLPGGPMQDSAYLAGLDGLFPHRRLIRLDLRGTGASAVPADPASYRCDRLVDDVEALRGHLGLETVDLLAHSAGANLAALYAARHPARVGRLLLVTPSVFAVGVPVAGDDRLEAARLRAAEPWFAPAYAALEELVAGRGTAATMGAVAPFWYGRWDEAARAHRAAEAGQKNQEAAAAYGAGGAFDPDATRAALAALAAPVLLLAGEADVAAPPRAVAAYAALFPDAAFTVQAGAGHFPWLDDPQAFTAAVSGFLGA</sequence>
<keyword evidence="2" id="KW-0378">Hydrolase</keyword>
<dbReference type="PANTHER" id="PTHR43798:SF33">
    <property type="entry name" value="HYDROLASE, PUTATIVE (AFU_ORTHOLOGUE AFUA_2G14860)-RELATED"/>
    <property type="match status" value="1"/>
</dbReference>
<gene>
    <name evidence="2" type="ORF">QEZ40_006838</name>
</gene>
<keyword evidence="3" id="KW-1185">Reference proteome</keyword>
<proteinExistence type="predicted"/>
<evidence type="ECO:0000313" key="3">
    <source>
        <dbReference type="Proteomes" id="UP001223390"/>
    </source>
</evidence>
<name>A0ABT7H5T5_9ACTN</name>
<comment type="caution">
    <text evidence="2">The sequence shown here is derived from an EMBL/GenBank/DDBJ whole genome shotgun (WGS) entry which is preliminary data.</text>
</comment>
<reference evidence="2 3" key="1">
    <citation type="submission" date="2023-05" db="EMBL/GenBank/DDBJ databases">
        <title>Sequencing and Assembly of Streptomyces sp. NP73.</title>
        <authorList>
            <person name="Konwar A.N."/>
            <person name="Saikia K."/>
            <person name="Thakur D."/>
        </authorList>
    </citation>
    <scope>NUCLEOTIDE SEQUENCE [LARGE SCALE GENOMIC DNA]</scope>
    <source>
        <strain evidence="2 3">NP73</strain>
    </source>
</reference>
<organism evidence="2 3">
    <name type="scientific">Streptomyces katrae</name>
    <dbReference type="NCBI Taxonomy" id="68223"/>
    <lineage>
        <taxon>Bacteria</taxon>
        <taxon>Bacillati</taxon>
        <taxon>Actinomycetota</taxon>
        <taxon>Actinomycetes</taxon>
        <taxon>Kitasatosporales</taxon>
        <taxon>Streptomycetaceae</taxon>
        <taxon>Streptomyces</taxon>
    </lineage>
</organism>
<dbReference type="SUPFAM" id="SSF53474">
    <property type="entry name" value="alpha/beta-Hydrolases"/>
    <property type="match status" value="1"/>
</dbReference>
<dbReference type="Gene3D" id="3.40.50.1820">
    <property type="entry name" value="alpha/beta hydrolase"/>
    <property type="match status" value="1"/>
</dbReference>
<dbReference type="InterPro" id="IPR050266">
    <property type="entry name" value="AB_hydrolase_sf"/>
</dbReference>
<dbReference type="Pfam" id="PF00561">
    <property type="entry name" value="Abhydrolase_1"/>
    <property type="match status" value="1"/>
</dbReference>
<feature type="domain" description="AB hydrolase-1" evidence="1">
    <location>
        <begin position="22"/>
        <end position="267"/>
    </location>
</feature>
<dbReference type="InterPro" id="IPR000073">
    <property type="entry name" value="AB_hydrolase_1"/>
</dbReference>
<evidence type="ECO:0000313" key="2">
    <source>
        <dbReference type="EMBL" id="MDK9500819.1"/>
    </source>
</evidence>
<accession>A0ABT7H5T5</accession>
<dbReference type="EMBL" id="JASITI010000074">
    <property type="protein sequence ID" value="MDK9500819.1"/>
    <property type="molecule type" value="Genomic_DNA"/>
</dbReference>
<evidence type="ECO:0000259" key="1">
    <source>
        <dbReference type="Pfam" id="PF00561"/>
    </source>
</evidence>
<dbReference type="InterPro" id="IPR029058">
    <property type="entry name" value="AB_hydrolase_fold"/>
</dbReference>
<protein>
    <submittedName>
        <fullName evidence="2">Alpha/beta hydrolase</fullName>
    </submittedName>
</protein>
<dbReference type="RefSeq" id="WP_285346319.1">
    <property type="nucleotide sequence ID" value="NZ_JASITI010000074.1"/>
</dbReference>